<evidence type="ECO:0000256" key="1">
    <source>
        <dbReference type="SAM" id="MobiDB-lite"/>
    </source>
</evidence>
<evidence type="ECO:0000313" key="4">
    <source>
        <dbReference type="Proteomes" id="UP000515369"/>
    </source>
</evidence>
<dbReference type="GO" id="GO:0070573">
    <property type="term" value="F:metallodipeptidase activity"/>
    <property type="evidence" value="ECO:0007669"/>
    <property type="project" value="InterPro"/>
</dbReference>
<keyword evidence="2" id="KW-0472">Membrane</keyword>
<dbReference type="PROSITE" id="PS51365">
    <property type="entry name" value="RENAL_DIPEPTIDASE_2"/>
    <property type="match status" value="1"/>
</dbReference>
<dbReference type="GO" id="GO:0006508">
    <property type="term" value="P:proteolysis"/>
    <property type="evidence" value="ECO:0007669"/>
    <property type="project" value="InterPro"/>
</dbReference>
<dbReference type="SUPFAM" id="SSF51556">
    <property type="entry name" value="Metallo-dependent hydrolases"/>
    <property type="match status" value="1"/>
</dbReference>
<gene>
    <name evidence="3" type="ORF">H3H32_07350</name>
</gene>
<protein>
    <submittedName>
        <fullName evidence="3">Membrane dipeptidase</fullName>
    </submittedName>
</protein>
<keyword evidence="2" id="KW-1133">Transmembrane helix</keyword>
<dbReference type="EMBL" id="CP059732">
    <property type="protein sequence ID" value="QMW04733.1"/>
    <property type="molecule type" value="Genomic_DNA"/>
</dbReference>
<accession>A0A7G5H0U1</accession>
<dbReference type="PANTHER" id="PTHR10443">
    <property type="entry name" value="MICROSOMAL DIPEPTIDASE"/>
    <property type="match status" value="1"/>
</dbReference>
<dbReference type="Proteomes" id="UP000515369">
    <property type="component" value="Chromosome"/>
</dbReference>
<dbReference type="InterPro" id="IPR008257">
    <property type="entry name" value="Pept_M19"/>
</dbReference>
<feature type="region of interest" description="Disordered" evidence="1">
    <location>
        <begin position="312"/>
        <end position="347"/>
    </location>
</feature>
<dbReference type="Gene3D" id="3.20.20.140">
    <property type="entry name" value="Metal-dependent hydrolases"/>
    <property type="match status" value="1"/>
</dbReference>
<dbReference type="Pfam" id="PF01244">
    <property type="entry name" value="Peptidase_M19"/>
    <property type="match status" value="1"/>
</dbReference>
<keyword evidence="2" id="KW-0812">Transmembrane</keyword>
<feature type="transmembrane region" description="Helical" evidence="2">
    <location>
        <begin position="12"/>
        <end position="34"/>
    </location>
</feature>
<reference evidence="3 4" key="1">
    <citation type="submission" date="2020-07" db="EMBL/GenBank/DDBJ databases">
        <title>Spirosoma foliorum sp. nov., isolated from the leaves on the Nejang mountain Korea, Republic of.</title>
        <authorList>
            <person name="Ho H."/>
            <person name="Lee Y.-J."/>
            <person name="Nurcahyanto D.-A."/>
            <person name="Kim S.-G."/>
        </authorList>
    </citation>
    <scope>NUCLEOTIDE SEQUENCE [LARGE SCALE GENOMIC DNA]</scope>
    <source>
        <strain evidence="3 4">PL0136</strain>
    </source>
</reference>
<dbReference type="PANTHER" id="PTHR10443:SF12">
    <property type="entry name" value="DIPEPTIDASE"/>
    <property type="match status" value="1"/>
</dbReference>
<evidence type="ECO:0000313" key="3">
    <source>
        <dbReference type="EMBL" id="QMW04733.1"/>
    </source>
</evidence>
<evidence type="ECO:0000256" key="2">
    <source>
        <dbReference type="SAM" id="Phobius"/>
    </source>
</evidence>
<dbReference type="KEGG" id="sfol:H3H32_07350"/>
<dbReference type="PROSITE" id="PS51318">
    <property type="entry name" value="TAT"/>
    <property type="match status" value="1"/>
</dbReference>
<proteinExistence type="predicted"/>
<dbReference type="AlphaFoldDB" id="A0A7G5H0U1"/>
<dbReference type="RefSeq" id="WP_182462085.1">
    <property type="nucleotide sequence ID" value="NZ_CP059732.1"/>
</dbReference>
<keyword evidence="4" id="KW-1185">Reference proteome</keyword>
<organism evidence="3 4">
    <name type="scientific">Spirosoma foliorum</name>
    <dbReference type="NCBI Taxonomy" id="2710596"/>
    <lineage>
        <taxon>Bacteria</taxon>
        <taxon>Pseudomonadati</taxon>
        <taxon>Bacteroidota</taxon>
        <taxon>Cytophagia</taxon>
        <taxon>Cytophagales</taxon>
        <taxon>Cytophagaceae</taxon>
        <taxon>Spirosoma</taxon>
    </lineage>
</organism>
<dbReference type="InterPro" id="IPR032466">
    <property type="entry name" value="Metal_Hydrolase"/>
</dbReference>
<sequence>MKNPKQFYSRRTFVATMTGAGTAFMLNPLFAWAIDEPDPAVAAIVASIIGVDTHNHIDVPNIAAELPGPAIDLAGEMKKSGLSAICMTFAVDYQPLINPGDAYERFKNAMTVMDKALATNNIKRSLNLADLQAAHKKRQPTVIQSVEGGHFLEGKLERVKEAYDRGLRQLGLLHDNDASVPLGDIYTKTPQWGALTAFGADVIRECNRLGILVDLTHASNDTVNAALKVTTKPVVSSHTGLDTQLGGNAMMAKMMRPRLISKEQAKIIADAGGLIGVWTHLADTPMDYAQNIRAMVDVIGVDHVCIGTDTKLTPSYRSPNAGSGPGGPPNNNGQNGPGGGQNRERVGERTNKAWADQQTGFLYTVVDSLLKTGFTKEEIGKIGGGNFCRVFDAATNGHK</sequence>
<dbReference type="InterPro" id="IPR006311">
    <property type="entry name" value="TAT_signal"/>
</dbReference>
<name>A0A7G5H0U1_9BACT</name>